<keyword evidence="2" id="KW-1185">Reference proteome</keyword>
<dbReference type="Proteomes" id="UP000037035">
    <property type="component" value="Unassembled WGS sequence"/>
</dbReference>
<protein>
    <recommendedName>
        <fullName evidence="3">HAT C-terminal dimerisation domain-containing protein</fullName>
    </recommendedName>
</protein>
<accession>A0A0L6VIR3</accession>
<organism evidence="1 2">
    <name type="scientific">Puccinia sorghi</name>
    <dbReference type="NCBI Taxonomy" id="27349"/>
    <lineage>
        <taxon>Eukaryota</taxon>
        <taxon>Fungi</taxon>
        <taxon>Dikarya</taxon>
        <taxon>Basidiomycota</taxon>
        <taxon>Pucciniomycotina</taxon>
        <taxon>Pucciniomycetes</taxon>
        <taxon>Pucciniales</taxon>
        <taxon>Pucciniaceae</taxon>
        <taxon>Puccinia</taxon>
    </lineage>
</organism>
<gene>
    <name evidence="1" type="ORF">VP01_152g1</name>
</gene>
<dbReference type="EMBL" id="LAVV01005887">
    <property type="protein sequence ID" value="KNZ60604.1"/>
    <property type="molecule type" value="Genomic_DNA"/>
</dbReference>
<evidence type="ECO:0008006" key="3">
    <source>
        <dbReference type="Google" id="ProtNLM"/>
    </source>
</evidence>
<proteinExistence type="predicted"/>
<comment type="caution">
    <text evidence="1">The sequence shown here is derived from an EMBL/GenBank/DDBJ whole genome shotgun (WGS) entry which is preliminary data.</text>
</comment>
<name>A0A0L6VIR3_9BASI</name>
<dbReference type="OrthoDB" id="3264316at2759"/>
<dbReference type="AlphaFoldDB" id="A0A0L6VIR3"/>
<dbReference type="VEuPathDB" id="FungiDB:VP01_152g1"/>
<evidence type="ECO:0000313" key="1">
    <source>
        <dbReference type="EMBL" id="KNZ60604.1"/>
    </source>
</evidence>
<sequence>MGAGNCNIGPFKDISCPIVFGQRYLASSASSCAAEKTFSSAANVCPSGCGILKPWKIDRCVSSHMWLKQGIKITGRLEKAQRTVNNYVDLPQKQF</sequence>
<evidence type="ECO:0000313" key="2">
    <source>
        <dbReference type="Proteomes" id="UP000037035"/>
    </source>
</evidence>
<reference evidence="1 2" key="1">
    <citation type="submission" date="2015-08" db="EMBL/GenBank/DDBJ databases">
        <title>Next Generation Sequencing and Analysis of the Genome of Puccinia sorghi L Schw, the Causal Agent of Maize Common Rust.</title>
        <authorList>
            <person name="Rochi L."/>
            <person name="Burguener G."/>
            <person name="Darino M."/>
            <person name="Turjanski A."/>
            <person name="Kreff E."/>
            <person name="Dieguez M.J."/>
            <person name="Sacco F."/>
        </authorList>
    </citation>
    <scope>NUCLEOTIDE SEQUENCE [LARGE SCALE GENOMIC DNA]</scope>
    <source>
        <strain evidence="1 2">RO10H11247</strain>
    </source>
</reference>